<proteinExistence type="predicted"/>
<dbReference type="AlphaFoldDB" id="A0A9R1CUV4"/>
<keyword evidence="1" id="KW-1133">Transmembrane helix</keyword>
<feature type="transmembrane region" description="Helical" evidence="1">
    <location>
        <begin position="103"/>
        <end position="126"/>
    </location>
</feature>
<reference evidence="2" key="1">
    <citation type="journal article" date="2022" name="Int. J. Syst. Evol. Microbiol.">
        <title>Prevotella lacticifex sp. nov., isolated from the rumen of cows.</title>
        <authorList>
            <person name="Shinkai T."/>
            <person name="Ikeyama N."/>
            <person name="Kumagai M."/>
            <person name="Ohmori H."/>
            <person name="Sakamoto M."/>
            <person name="Ohkuma M."/>
            <person name="Mitsumori M."/>
        </authorList>
    </citation>
    <scope>NUCLEOTIDE SEQUENCE</scope>
    <source>
        <strain evidence="2">R5076</strain>
    </source>
</reference>
<accession>A0A9R1CUV4</accession>
<dbReference type="GeneID" id="72468780"/>
<keyword evidence="3" id="KW-1185">Reference proteome</keyword>
<sequence length="136" mass="15251">MEVINNIAKRYYKYSLWLIFGLTVVILIVMQYFQDTSLVGALSISALFSLISGIAYIQSWKAVAKRSTASLGKFYLAASALRMLSALVVVVIAMVVMKDDKSSLLGFTAMFVGFYLVMLVFDCVYFSQIEKKNKLK</sequence>
<keyword evidence="1" id="KW-0472">Membrane</keyword>
<dbReference type="Proteomes" id="UP000825483">
    <property type="component" value="Unassembled WGS sequence"/>
</dbReference>
<organism evidence="2 3">
    <name type="scientific">Prevotella lacticifex</name>
    <dbReference type="NCBI Taxonomy" id="2854755"/>
    <lineage>
        <taxon>Bacteria</taxon>
        <taxon>Pseudomonadati</taxon>
        <taxon>Bacteroidota</taxon>
        <taxon>Bacteroidia</taxon>
        <taxon>Bacteroidales</taxon>
        <taxon>Prevotellaceae</taxon>
        <taxon>Prevotella</taxon>
    </lineage>
</organism>
<comment type="caution">
    <text evidence="2">The sequence shown here is derived from an EMBL/GenBank/DDBJ whole genome shotgun (WGS) entry which is preliminary data.</text>
</comment>
<feature type="transmembrane region" description="Helical" evidence="1">
    <location>
        <begin position="74"/>
        <end position="97"/>
    </location>
</feature>
<protein>
    <submittedName>
        <fullName evidence="2">Uncharacterized protein</fullName>
    </submittedName>
</protein>
<keyword evidence="1" id="KW-0812">Transmembrane</keyword>
<evidence type="ECO:0000256" key="1">
    <source>
        <dbReference type="SAM" id="Phobius"/>
    </source>
</evidence>
<dbReference type="RefSeq" id="WP_223927032.1">
    <property type="nucleotide sequence ID" value="NZ_BPTU01000004.1"/>
</dbReference>
<evidence type="ECO:0000313" key="2">
    <source>
        <dbReference type="EMBL" id="GJG57877.1"/>
    </source>
</evidence>
<feature type="transmembrane region" description="Helical" evidence="1">
    <location>
        <begin position="12"/>
        <end position="33"/>
    </location>
</feature>
<evidence type="ECO:0000313" key="3">
    <source>
        <dbReference type="Proteomes" id="UP000825483"/>
    </source>
</evidence>
<name>A0A9R1CUV4_9BACT</name>
<gene>
    <name evidence="2" type="ORF">PRLR5076_07280</name>
</gene>
<feature type="transmembrane region" description="Helical" evidence="1">
    <location>
        <begin position="39"/>
        <end position="62"/>
    </location>
</feature>
<dbReference type="EMBL" id="BPUB01000001">
    <property type="protein sequence ID" value="GJG57877.1"/>
    <property type="molecule type" value="Genomic_DNA"/>
</dbReference>